<dbReference type="PROSITE" id="PS50305">
    <property type="entry name" value="SIRTUIN"/>
    <property type="match status" value="1"/>
</dbReference>
<dbReference type="HAMAP" id="MF_01121">
    <property type="entry name" value="Sirtuin_ClassIII"/>
    <property type="match status" value="1"/>
</dbReference>
<accession>A0A7M4D2F8</accession>
<feature type="binding site" evidence="3">
    <location>
        <position position="56"/>
    </location>
    <ligand>
        <name>substrate</name>
    </ligand>
</feature>
<dbReference type="GO" id="GO:0036054">
    <property type="term" value="F:protein-malonyllysine demalonylase activity"/>
    <property type="evidence" value="ECO:0007669"/>
    <property type="project" value="InterPro"/>
</dbReference>
<dbReference type="GO" id="GO:0005737">
    <property type="term" value="C:cytoplasm"/>
    <property type="evidence" value="ECO:0007669"/>
    <property type="project" value="UniProtKB-SubCell"/>
</dbReference>
<feature type="binding site" evidence="3">
    <location>
        <begin position="9"/>
        <end position="28"/>
    </location>
    <ligand>
        <name>NAD(+)</name>
        <dbReference type="ChEBI" id="CHEBI:57540"/>
    </ligand>
</feature>
<proteinExistence type="inferred from homology"/>
<evidence type="ECO:0000256" key="2">
    <source>
        <dbReference type="ARBA" id="ARBA00023027"/>
    </source>
</evidence>
<dbReference type="EMBL" id="QTZN02000005">
    <property type="protein sequence ID" value="MVB06042.1"/>
    <property type="molecule type" value="Genomic_DNA"/>
</dbReference>
<comment type="domain">
    <text evidence="3">2 residues (Tyr-53 and Arg-56) present in a large hydrophobic pocket are probably involved in substrate specificity. They are important for desuccinylation activity, but dispensable for deacetylation activity.</text>
</comment>
<dbReference type="GO" id="GO:0017136">
    <property type="term" value="F:histone deacetylase activity, NAD-dependent"/>
    <property type="evidence" value="ECO:0007669"/>
    <property type="project" value="TreeGrafter"/>
</dbReference>
<evidence type="ECO:0000313" key="7">
    <source>
        <dbReference type="EMBL" id="MVB06042.1"/>
    </source>
</evidence>
<evidence type="ECO:0000313" key="8">
    <source>
        <dbReference type="Proteomes" id="UP000285951"/>
    </source>
</evidence>
<evidence type="ECO:0000313" key="9">
    <source>
        <dbReference type="Proteomes" id="UP000462449"/>
    </source>
</evidence>
<evidence type="ECO:0000256" key="1">
    <source>
        <dbReference type="ARBA" id="ARBA00022679"/>
    </source>
</evidence>
<dbReference type="RefSeq" id="WP_156194739.1">
    <property type="nucleotide sequence ID" value="NZ_QTZN02000005.1"/>
</dbReference>
<reference evidence="7 8" key="1">
    <citation type="submission" date="2019-11" db="EMBL/GenBank/DDBJ databases">
        <title>Draft genome sequence of Labilibaculum sp. strain SYP isolated from Black Sea.</title>
        <authorList>
            <person name="Yadav S."/>
            <person name="Villanueva L."/>
        </authorList>
    </citation>
    <scope>NUCLEOTIDE SEQUENCE [LARGE SCALE GENOMIC DNA]</scope>
    <source>
        <strain evidence="7 8">44</strain>
    </source>
</reference>
<comment type="catalytic activity">
    <reaction evidence="3">
        <text>N(6)-succinyl-L-lysyl-[protein] + NAD(+) + H2O = 2''-O-succinyl-ADP-D-ribose + nicotinamide + L-lysyl-[protein]</text>
        <dbReference type="Rhea" id="RHEA:47668"/>
        <dbReference type="Rhea" id="RHEA-COMP:9752"/>
        <dbReference type="Rhea" id="RHEA-COMP:11877"/>
        <dbReference type="ChEBI" id="CHEBI:15377"/>
        <dbReference type="ChEBI" id="CHEBI:17154"/>
        <dbReference type="ChEBI" id="CHEBI:29969"/>
        <dbReference type="ChEBI" id="CHEBI:57540"/>
        <dbReference type="ChEBI" id="CHEBI:87830"/>
        <dbReference type="ChEBI" id="CHEBI:87832"/>
    </reaction>
</comment>
<feature type="binding site" evidence="3">
    <location>
        <position position="53"/>
    </location>
    <ligand>
        <name>substrate</name>
    </ligand>
</feature>
<dbReference type="Gene3D" id="3.40.50.1220">
    <property type="entry name" value="TPP-binding domain"/>
    <property type="match status" value="1"/>
</dbReference>
<dbReference type="InterPro" id="IPR050134">
    <property type="entry name" value="NAD-dep_sirtuin_deacylases"/>
</dbReference>
<comment type="caution">
    <text evidence="6">The sequence shown here is derived from an EMBL/GenBank/DDBJ whole genome shotgun (WGS) entry which is preliminary data.</text>
</comment>
<keyword evidence="8" id="KW-1185">Reference proteome</keyword>
<name>A0A7M4D2F8_9BACT</name>
<dbReference type="EMBL" id="WOTW01000005">
    <property type="protein sequence ID" value="MUP36837.1"/>
    <property type="molecule type" value="Genomic_DNA"/>
</dbReference>
<dbReference type="InterPro" id="IPR027546">
    <property type="entry name" value="Sirtuin_class_III"/>
</dbReference>
<dbReference type="InterPro" id="IPR003000">
    <property type="entry name" value="Sirtuin"/>
</dbReference>
<dbReference type="InterPro" id="IPR029035">
    <property type="entry name" value="DHS-like_NAD/FAD-binding_dom"/>
</dbReference>
<dbReference type="AlphaFoldDB" id="A0A7M4D2F8"/>
<dbReference type="InterPro" id="IPR026591">
    <property type="entry name" value="Sirtuin_cat_small_dom_sf"/>
</dbReference>
<keyword evidence="1" id="KW-0808">Transferase</keyword>
<reference evidence="6 9" key="2">
    <citation type="submission" date="2019-12" db="EMBL/GenBank/DDBJ databases">
        <title>Draft genome sequence of Labilibaculum sp. strain 44 isolated from deep waters of Black Sea.</title>
        <authorList>
            <person name="Yadav S."/>
            <person name="Villanueva L."/>
        </authorList>
    </citation>
    <scope>NUCLEOTIDE SEQUENCE [LARGE SCALE GENOMIC DNA]</scope>
    <source>
        <strain evidence="6 9">44</strain>
    </source>
</reference>
<feature type="domain" description="Deacetylase sirtuin-type" evidence="5">
    <location>
        <begin position="1"/>
        <end position="226"/>
    </location>
</feature>
<comment type="subcellular location">
    <subcellularLocation>
        <location evidence="3">Cytoplasm</location>
    </subcellularLocation>
</comment>
<comment type="catalytic activity">
    <reaction evidence="3">
        <text>N(6)-acetyl-L-lysyl-[protein] + NAD(+) + H2O = 2''-O-acetyl-ADP-D-ribose + nicotinamide + L-lysyl-[protein]</text>
        <dbReference type="Rhea" id="RHEA:43636"/>
        <dbReference type="Rhea" id="RHEA-COMP:9752"/>
        <dbReference type="Rhea" id="RHEA-COMP:10731"/>
        <dbReference type="ChEBI" id="CHEBI:15377"/>
        <dbReference type="ChEBI" id="CHEBI:17154"/>
        <dbReference type="ChEBI" id="CHEBI:29969"/>
        <dbReference type="ChEBI" id="CHEBI:57540"/>
        <dbReference type="ChEBI" id="CHEBI:61930"/>
        <dbReference type="ChEBI" id="CHEBI:83767"/>
        <dbReference type="EC" id="2.3.1.286"/>
    </reaction>
</comment>
<comment type="similarity">
    <text evidence="3">Belongs to the sirtuin family. Class III subfamily.</text>
</comment>
<dbReference type="CDD" id="cd01412">
    <property type="entry name" value="SIRT5_Af1_CobB"/>
    <property type="match status" value="1"/>
</dbReference>
<dbReference type="InterPro" id="IPR026590">
    <property type="entry name" value="Ssirtuin_cat_dom"/>
</dbReference>
<dbReference type="PANTHER" id="PTHR11085:SF4">
    <property type="entry name" value="NAD-DEPENDENT PROTEIN DEACYLASE"/>
    <property type="match status" value="1"/>
</dbReference>
<evidence type="ECO:0000256" key="4">
    <source>
        <dbReference type="PROSITE-ProRule" id="PRU00236"/>
    </source>
</evidence>
<organism evidence="6 9">
    <name type="scientific">Labilibaculum euxinus</name>
    <dbReference type="NCBI Taxonomy" id="2686357"/>
    <lineage>
        <taxon>Bacteria</taxon>
        <taxon>Pseudomonadati</taxon>
        <taxon>Bacteroidota</taxon>
        <taxon>Bacteroidia</taxon>
        <taxon>Marinilabiliales</taxon>
        <taxon>Marinifilaceae</taxon>
        <taxon>Labilibaculum</taxon>
    </lineage>
</organism>
<evidence type="ECO:0000256" key="3">
    <source>
        <dbReference type="HAMAP-Rule" id="MF_01121"/>
    </source>
</evidence>
<evidence type="ECO:0000313" key="6">
    <source>
        <dbReference type="EMBL" id="MUP36837.1"/>
    </source>
</evidence>
<dbReference type="SUPFAM" id="SSF52467">
    <property type="entry name" value="DHS-like NAD/FAD-binding domain"/>
    <property type="match status" value="1"/>
</dbReference>
<feature type="binding site" evidence="3">
    <location>
        <begin position="170"/>
        <end position="172"/>
    </location>
    <ligand>
        <name>NAD(+)</name>
        <dbReference type="ChEBI" id="CHEBI:57540"/>
    </ligand>
</feature>
<sequence>MKKLVVLSGAGMSAESGIQTFRDMGGLWNQYDVMEVASPHAWKKNPNLVHQFYNERRKQLFNCFPNKGHLLIAELEKHYEVEIVTQNVDDLHERAGSSNVLHLHGELKKARSTADPELIYDLDHWELTLNDTCEKGSPLRPHIVWFGESVPAISEAVAIVSKADVFVIVGTSLNVYPAAGLIDYIPNKTPVYVIDPNQPLMRSNRNITYIREKASVGMEKLFELLH</sequence>
<feature type="active site" description="Proton acceptor" evidence="3">
    <location>
        <position position="104"/>
    </location>
</feature>
<dbReference type="OrthoDB" id="9800582at2"/>
<dbReference type="Proteomes" id="UP000285951">
    <property type="component" value="Unassembled WGS sequence"/>
</dbReference>
<gene>
    <name evidence="3" type="primary">cobB</name>
    <name evidence="7" type="ORF">DWB62_003315</name>
    <name evidence="6" type="ORF">GNY23_03315</name>
</gene>
<comment type="function">
    <text evidence="3">NAD-dependent lysine deacetylase and desuccinylase that specifically removes acetyl and succinyl groups on target proteins. Modulates the activities of several proteins which are inactive in their acylated form.</text>
</comment>
<comment type="caution">
    <text evidence="3 4">Lacks conserved residue(s) required for the propagation of feature annotation.</text>
</comment>
<dbReference type="GO" id="GO:0070403">
    <property type="term" value="F:NAD+ binding"/>
    <property type="evidence" value="ECO:0007669"/>
    <property type="project" value="UniProtKB-UniRule"/>
</dbReference>
<dbReference type="Proteomes" id="UP000462449">
    <property type="component" value="Unassembled WGS sequence"/>
</dbReference>
<dbReference type="Pfam" id="PF02146">
    <property type="entry name" value="SIR2"/>
    <property type="match status" value="1"/>
</dbReference>
<feature type="binding site" evidence="3">
    <location>
        <position position="214"/>
    </location>
    <ligand>
        <name>NAD(+)</name>
        <dbReference type="ChEBI" id="CHEBI:57540"/>
    </ligand>
</feature>
<dbReference type="Gene3D" id="3.30.1600.10">
    <property type="entry name" value="SIR2/SIRT2 'Small Domain"/>
    <property type="match status" value="1"/>
</dbReference>
<protein>
    <recommendedName>
        <fullName evidence="3">NAD-dependent protein deacylase</fullName>
        <ecNumber evidence="3">2.3.1.286</ecNumber>
    </recommendedName>
    <alternativeName>
        <fullName evidence="3">Regulatory protein SIR2 homolog</fullName>
    </alternativeName>
</protein>
<dbReference type="PANTHER" id="PTHR11085">
    <property type="entry name" value="NAD-DEPENDENT PROTEIN DEACYLASE SIRTUIN-5, MITOCHONDRIAL-RELATED"/>
    <property type="match status" value="1"/>
</dbReference>
<keyword evidence="3" id="KW-0963">Cytoplasm</keyword>
<dbReference type="GO" id="GO:0036055">
    <property type="term" value="F:protein-succinyllysine desuccinylase activity"/>
    <property type="evidence" value="ECO:0007669"/>
    <property type="project" value="UniProtKB-UniRule"/>
</dbReference>
<feature type="binding site" evidence="3">
    <location>
        <begin position="86"/>
        <end position="89"/>
    </location>
    <ligand>
        <name>NAD(+)</name>
        <dbReference type="ChEBI" id="CHEBI:57540"/>
    </ligand>
</feature>
<keyword evidence="2 3" id="KW-0520">NAD</keyword>
<dbReference type="EC" id="2.3.1.286" evidence="3"/>
<evidence type="ECO:0000259" key="5">
    <source>
        <dbReference type="PROSITE" id="PS50305"/>
    </source>
</evidence>